<evidence type="ECO:0000313" key="17">
    <source>
        <dbReference type="Proteomes" id="UP000317550"/>
    </source>
</evidence>
<feature type="binding site" evidence="9 12">
    <location>
        <position position="336"/>
    </location>
    <ligand>
        <name>substrate</name>
    </ligand>
</feature>
<dbReference type="OrthoDB" id="9800863at2"/>
<feature type="binding site" evidence="9 13">
    <location>
        <position position="445"/>
    </location>
    <ligand>
        <name>Mn(2+)</name>
        <dbReference type="ChEBI" id="CHEBI:29035"/>
        <label>2</label>
    </ligand>
</feature>
<evidence type="ECO:0000256" key="7">
    <source>
        <dbReference type="ARBA" id="ARBA00023211"/>
    </source>
</evidence>
<evidence type="ECO:0000313" key="16">
    <source>
        <dbReference type="EMBL" id="QDQ28872.1"/>
    </source>
</evidence>
<protein>
    <recommendedName>
        <fullName evidence="9 10">2,3-bisphosphoglycerate-independent phosphoglycerate mutase</fullName>
        <shortName evidence="9">BPG-independent PGAM</shortName>
        <shortName evidence="9">Phosphoglyceromutase</shortName>
        <shortName evidence="9">iPGM</shortName>
        <ecNumber evidence="9 10">5.4.2.12</ecNumber>
    </recommendedName>
</protein>
<feature type="binding site" evidence="9 12">
    <location>
        <position position="124"/>
    </location>
    <ligand>
        <name>substrate</name>
    </ligand>
</feature>
<feature type="binding site" evidence="9 12">
    <location>
        <begin position="154"/>
        <end position="155"/>
    </location>
    <ligand>
        <name>substrate</name>
    </ligand>
</feature>
<dbReference type="PIRSF" id="PIRSF001492">
    <property type="entry name" value="IPGAM"/>
    <property type="match status" value="1"/>
</dbReference>
<dbReference type="Proteomes" id="UP000317550">
    <property type="component" value="Chromosome"/>
</dbReference>
<feature type="binding site" evidence="9 12">
    <location>
        <begin position="262"/>
        <end position="265"/>
    </location>
    <ligand>
        <name>substrate</name>
    </ligand>
</feature>
<keyword evidence="6 9" id="KW-0324">Glycolysis</keyword>
<dbReference type="Pfam" id="PF01676">
    <property type="entry name" value="Metalloenzyme"/>
    <property type="match status" value="1"/>
</dbReference>
<dbReference type="InterPro" id="IPR017850">
    <property type="entry name" value="Alkaline_phosphatase_core_sf"/>
</dbReference>
<evidence type="ECO:0000256" key="10">
    <source>
        <dbReference type="NCBIfam" id="TIGR01307"/>
    </source>
</evidence>
<dbReference type="RefSeq" id="WP_144280255.1">
    <property type="nucleotide sequence ID" value="NZ_CP041730.1"/>
</dbReference>
<gene>
    <name evidence="9" type="primary">gpmI</name>
    <name evidence="16" type="ORF">FNU76_22360</name>
</gene>
<evidence type="ECO:0000256" key="6">
    <source>
        <dbReference type="ARBA" id="ARBA00023152"/>
    </source>
</evidence>
<evidence type="ECO:0000256" key="3">
    <source>
        <dbReference type="ARBA" id="ARBA00004798"/>
    </source>
</evidence>
<dbReference type="SUPFAM" id="SSF64158">
    <property type="entry name" value="2,3-Bisphosphoglycerate-independent phosphoglycerate mutase, substrate-binding domain"/>
    <property type="match status" value="1"/>
</dbReference>
<dbReference type="GO" id="GO:0030145">
    <property type="term" value="F:manganese ion binding"/>
    <property type="evidence" value="ECO:0007669"/>
    <property type="project" value="UniProtKB-UniRule"/>
</dbReference>
<name>A0A516SL38_9NEIS</name>
<feature type="domain" description="Metalloenzyme" evidence="14">
    <location>
        <begin position="6"/>
        <end position="501"/>
    </location>
</feature>
<dbReference type="NCBIfam" id="TIGR01307">
    <property type="entry name" value="pgm_bpd_ind"/>
    <property type="match status" value="1"/>
</dbReference>
<proteinExistence type="inferred from homology"/>
<keyword evidence="8 9" id="KW-0413">Isomerase</keyword>
<evidence type="ECO:0000259" key="14">
    <source>
        <dbReference type="Pfam" id="PF01676"/>
    </source>
</evidence>
<feature type="binding site" evidence="9 13">
    <location>
        <position position="13"/>
    </location>
    <ligand>
        <name>Mn(2+)</name>
        <dbReference type="ChEBI" id="CHEBI:29035"/>
        <label>2</label>
    </ligand>
</feature>
<feature type="binding site" evidence="9 13">
    <location>
        <position position="403"/>
    </location>
    <ligand>
        <name>Mn(2+)</name>
        <dbReference type="ChEBI" id="CHEBI:29035"/>
        <label>1</label>
    </ligand>
</feature>
<dbReference type="InterPro" id="IPR011258">
    <property type="entry name" value="BPG-indep_PGM_N"/>
</dbReference>
<feature type="binding site" evidence="9 13">
    <location>
        <position position="407"/>
    </location>
    <ligand>
        <name>Mn(2+)</name>
        <dbReference type="ChEBI" id="CHEBI:29035"/>
        <label>1</label>
    </ligand>
</feature>
<feature type="domain" description="BPG-independent PGAM N-terminal" evidence="15">
    <location>
        <begin position="84"/>
        <end position="299"/>
    </location>
</feature>
<reference evidence="17" key="1">
    <citation type="submission" date="2019-07" db="EMBL/GenBank/DDBJ databases">
        <title>Chitinimonas sp. nov., isolated from Ny-Alesund, arctica soil.</title>
        <authorList>
            <person name="Xu Q."/>
            <person name="Peng F."/>
        </authorList>
    </citation>
    <scope>NUCLEOTIDE SEQUENCE [LARGE SCALE GENOMIC DNA]</scope>
    <source>
        <strain evidence="17">R3-44</strain>
    </source>
</reference>
<comment type="function">
    <text evidence="2 9">Catalyzes the interconversion of 2-phosphoglycerate and 3-phosphoglycerate.</text>
</comment>
<evidence type="ECO:0000256" key="5">
    <source>
        <dbReference type="ARBA" id="ARBA00022723"/>
    </source>
</evidence>
<sequence>MTAVTPVLLLILDGFGHRPDGEDNAILHANKPNWDRLTSLYPYTTINASEEFVGLPAGQFGNSEVGHLNIGAGRVLQQDISRVDCDVSAGSLGKNPVLATAIATARDGAGTLHVLGLLSDGGVHSHENHIHALIRDASAAGVTRIAVHAFLDGRDTPPRSAERYLARLQAVCDSCPGAAIVSVVGRFYVMDRDKRWERVEPAYRLLVDGEAGLFADTAQAALEAGYARGENDEFIQATAIRAADGQPLRMEDGDVAVFMNFRADRAREISMAINDAEFDGFARPRRPQLASFVTLTRYADAYPYPVAYEKPKVKNGFGEHIAGLGLKQLRIAETEKYPHVTYFLSGGEEQPFAGEDRILVPSPKVATYDLQPEMSAGEVTDRIVEAIAGGQYAAIICNFANGDMVGHTGNFAAAVQAVEALDLCVGRCVAAMQAAGGEVLITADHGNCEKMWDQASGQAHTQHTTDLVPFLYIGRPATLEAGGQGALRDIAPSLLAMMGVSQPSEMTGHSLIHFK</sequence>
<dbReference type="CDD" id="cd16010">
    <property type="entry name" value="iPGM"/>
    <property type="match status" value="1"/>
</dbReference>
<evidence type="ECO:0000256" key="8">
    <source>
        <dbReference type="ARBA" id="ARBA00023235"/>
    </source>
</evidence>
<evidence type="ECO:0000256" key="12">
    <source>
        <dbReference type="PIRSR" id="PIRSR001492-2"/>
    </source>
</evidence>
<dbReference type="HAMAP" id="MF_01038">
    <property type="entry name" value="GpmI"/>
    <property type="match status" value="1"/>
</dbReference>
<evidence type="ECO:0000256" key="11">
    <source>
        <dbReference type="PIRSR" id="PIRSR001492-1"/>
    </source>
</evidence>
<evidence type="ECO:0000256" key="4">
    <source>
        <dbReference type="ARBA" id="ARBA00008819"/>
    </source>
</evidence>
<comment type="pathway">
    <text evidence="3 9">Carbohydrate degradation; glycolysis; pyruvate from D-glyceraldehyde 3-phosphate: step 3/5.</text>
</comment>
<accession>A0A516SL38</accession>
<evidence type="ECO:0000256" key="13">
    <source>
        <dbReference type="PIRSR" id="PIRSR001492-3"/>
    </source>
</evidence>
<dbReference type="GO" id="GO:0006096">
    <property type="term" value="P:glycolytic process"/>
    <property type="evidence" value="ECO:0007669"/>
    <property type="project" value="UniProtKB-UniRule"/>
</dbReference>
<dbReference type="EMBL" id="CP041730">
    <property type="protein sequence ID" value="QDQ28872.1"/>
    <property type="molecule type" value="Genomic_DNA"/>
</dbReference>
<dbReference type="PANTHER" id="PTHR31637:SF0">
    <property type="entry name" value="2,3-BISPHOSPHOGLYCERATE-INDEPENDENT PHOSPHOGLYCERATE MUTASE"/>
    <property type="match status" value="1"/>
</dbReference>
<feature type="active site" description="Phosphoserine intermediate" evidence="9 11">
    <location>
        <position position="63"/>
    </location>
</feature>
<dbReference type="InterPro" id="IPR036646">
    <property type="entry name" value="PGAM_B_sf"/>
</dbReference>
<dbReference type="InterPro" id="IPR006124">
    <property type="entry name" value="Metalloenzyme"/>
</dbReference>
<keyword evidence="17" id="KW-1185">Reference proteome</keyword>
<dbReference type="GO" id="GO:0005829">
    <property type="term" value="C:cytosol"/>
    <property type="evidence" value="ECO:0007669"/>
    <property type="project" value="TreeGrafter"/>
</dbReference>
<organism evidence="16 17">
    <name type="scientific">Chitinimonas arctica</name>
    <dbReference type="NCBI Taxonomy" id="2594795"/>
    <lineage>
        <taxon>Bacteria</taxon>
        <taxon>Pseudomonadati</taxon>
        <taxon>Pseudomonadota</taxon>
        <taxon>Betaproteobacteria</taxon>
        <taxon>Neisseriales</taxon>
        <taxon>Chitinibacteraceae</taxon>
        <taxon>Chitinimonas</taxon>
    </lineage>
</organism>
<dbReference type="KEGG" id="cari:FNU76_22360"/>
<keyword evidence="7 9" id="KW-0464">Manganese</keyword>
<evidence type="ECO:0000256" key="9">
    <source>
        <dbReference type="HAMAP-Rule" id="MF_01038"/>
    </source>
</evidence>
<dbReference type="UniPathway" id="UPA00109">
    <property type="reaction ID" value="UER00186"/>
</dbReference>
<dbReference type="InterPro" id="IPR005995">
    <property type="entry name" value="Pgm_bpd_ind"/>
</dbReference>
<dbReference type="AlphaFoldDB" id="A0A516SL38"/>
<dbReference type="SUPFAM" id="SSF53649">
    <property type="entry name" value="Alkaline phosphatase-like"/>
    <property type="match status" value="1"/>
</dbReference>
<dbReference type="Gene3D" id="3.40.1450.10">
    <property type="entry name" value="BPG-independent phosphoglycerate mutase, domain B"/>
    <property type="match status" value="1"/>
</dbReference>
<dbReference type="PANTHER" id="PTHR31637">
    <property type="entry name" value="2,3-BISPHOSPHOGLYCERATE-INDEPENDENT PHOSPHOGLYCERATE MUTASE"/>
    <property type="match status" value="1"/>
</dbReference>
<comment type="cofactor">
    <cofactor evidence="9">
        <name>Mn(2+)</name>
        <dbReference type="ChEBI" id="CHEBI:29035"/>
    </cofactor>
    <text evidence="9">Binds 2 manganese ions per subunit.</text>
</comment>
<feature type="binding site" evidence="9 12">
    <location>
        <position position="192"/>
    </location>
    <ligand>
        <name>substrate</name>
    </ligand>
</feature>
<feature type="binding site" evidence="9 12">
    <location>
        <position position="186"/>
    </location>
    <ligand>
        <name>substrate</name>
    </ligand>
</feature>
<comment type="similarity">
    <text evidence="4 9">Belongs to the BPG-independent phosphoglycerate mutase family.</text>
</comment>
<evidence type="ECO:0000259" key="15">
    <source>
        <dbReference type="Pfam" id="PF06415"/>
    </source>
</evidence>
<dbReference type="GO" id="GO:0004619">
    <property type="term" value="F:phosphoglycerate mutase activity"/>
    <property type="evidence" value="ECO:0007669"/>
    <property type="project" value="UniProtKB-UniRule"/>
</dbReference>
<dbReference type="Pfam" id="PF06415">
    <property type="entry name" value="iPGM_N"/>
    <property type="match status" value="1"/>
</dbReference>
<dbReference type="EC" id="5.4.2.12" evidence="9 10"/>
<dbReference type="Gene3D" id="3.40.720.10">
    <property type="entry name" value="Alkaline Phosphatase, subunit A"/>
    <property type="match status" value="1"/>
</dbReference>
<evidence type="ECO:0000256" key="2">
    <source>
        <dbReference type="ARBA" id="ARBA00002315"/>
    </source>
</evidence>
<keyword evidence="5 9" id="KW-0479">Metal-binding</keyword>
<comment type="subunit">
    <text evidence="9">Monomer.</text>
</comment>
<evidence type="ECO:0000256" key="1">
    <source>
        <dbReference type="ARBA" id="ARBA00000370"/>
    </source>
</evidence>
<dbReference type="FunFam" id="3.40.1450.10:FF:000002">
    <property type="entry name" value="2,3-bisphosphoglycerate-independent phosphoglycerate mutase"/>
    <property type="match status" value="1"/>
</dbReference>
<comment type="catalytic activity">
    <reaction evidence="1 9">
        <text>(2R)-2-phosphoglycerate = (2R)-3-phosphoglycerate</text>
        <dbReference type="Rhea" id="RHEA:15901"/>
        <dbReference type="ChEBI" id="CHEBI:58272"/>
        <dbReference type="ChEBI" id="CHEBI:58289"/>
        <dbReference type="EC" id="5.4.2.12"/>
    </reaction>
</comment>
<dbReference type="GO" id="GO:0006007">
    <property type="term" value="P:glucose catabolic process"/>
    <property type="evidence" value="ECO:0007669"/>
    <property type="project" value="InterPro"/>
</dbReference>
<feature type="binding site" evidence="9 13">
    <location>
        <position position="444"/>
    </location>
    <ligand>
        <name>Mn(2+)</name>
        <dbReference type="ChEBI" id="CHEBI:29035"/>
        <label>2</label>
    </ligand>
</feature>
<feature type="binding site" evidence="9 13">
    <location>
        <position position="63"/>
    </location>
    <ligand>
        <name>Mn(2+)</name>
        <dbReference type="ChEBI" id="CHEBI:29035"/>
        <label>2</label>
    </ligand>
</feature>
<feature type="binding site" evidence="9 13">
    <location>
        <position position="463"/>
    </location>
    <ligand>
        <name>Mn(2+)</name>
        <dbReference type="ChEBI" id="CHEBI:29035"/>
        <label>1</label>
    </ligand>
</feature>